<evidence type="ECO:0000256" key="1">
    <source>
        <dbReference type="SAM" id="SignalP"/>
    </source>
</evidence>
<keyword evidence="3" id="KW-1185">Reference proteome</keyword>
<feature type="signal peptide" evidence="1">
    <location>
        <begin position="1"/>
        <end position="17"/>
    </location>
</feature>
<accession>A0ABD2NA48</accession>
<dbReference type="EMBL" id="JABFTP020000083">
    <property type="protein sequence ID" value="KAL3275640.1"/>
    <property type="molecule type" value="Genomic_DNA"/>
</dbReference>
<keyword evidence="1" id="KW-0732">Signal</keyword>
<dbReference type="Proteomes" id="UP001516400">
    <property type="component" value="Unassembled WGS sequence"/>
</dbReference>
<feature type="chain" id="PRO_5044809175" evidence="1">
    <location>
        <begin position="18"/>
        <end position="119"/>
    </location>
</feature>
<protein>
    <submittedName>
        <fullName evidence="2">Uncharacterized protein</fullName>
    </submittedName>
</protein>
<evidence type="ECO:0000313" key="3">
    <source>
        <dbReference type="Proteomes" id="UP001516400"/>
    </source>
</evidence>
<dbReference type="AlphaFoldDB" id="A0ABD2NA48"/>
<sequence>MFSKVLVACVYLVVVGSLPRPEPNAEPYWYGLGGGVSLGYNAAYSVPVLPSSYQFRTAYVSSPVIYASPAIATTYLSQPVVLDVGVAAKEVVVPANTSSSTKIEYSSKTVSSSAVNATK</sequence>
<proteinExistence type="predicted"/>
<organism evidence="2 3">
    <name type="scientific">Cryptolaemus montrouzieri</name>
    <dbReference type="NCBI Taxonomy" id="559131"/>
    <lineage>
        <taxon>Eukaryota</taxon>
        <taxon>Metazoa</taxon>
        <taxon>Ecdysozoa</taxon>
        <taxon>Arthropoda</taxon>
        <taxon>Hexapoda</taxon>
        <taxon>Insecta</taxon>
        <taxon>Pterygota</taxon>
        <taxon>Neoptera</taxon>
        <taxon>Endopterygota</taxon>
        <taxon>Coleoptera</taxon>
        <taxon>Polyphaga</taxon>
        <taxon>Cucujiformia</taxon>
        <taxon>Coccinelloidea</taxon>
        <taxon>Coccinellidae</taxon>
        <taxon>Scymninae</taxon>
        <taxon>Scymnini</taxon>
        <taxon>Cryptolaemus</taxon>
    </lineage>
</organism>
<reference evidence="2 3" key="1">
    <citation type="journal article" date="2021" name="BMC Biol.">
        <title>Horizontally acquired antibacterial genes associated with adaptive radiation of ladybird beetles.</title>
        <authorList>
            <person name="Li H.S."/>
            <person name="Tang X.F."/>
            <person name="Huang Y.H."/>
            <person name="Xu Z.Y."/>
            <person name="Chen M.L."/>
            <person name="Du X.Y."/>
            <person name="Qiu B.Y."/>
            <person name="Chen P.T."/>
            <person name="Zhang W."/>
            <person name="Slipinski A."/>
            <person name="Escalona H.E."/>
            <person name="Waterhouse R.M."/>
            <person name="Zwick A."/>
            <person name="Pang H."/>
        </authorList>
    </citation>
    <scope>NUCLEOTIDE SEQUENCE [LARGE SCALE GENOMIC DNA]</scope>
    <source>
        <strain evidence="2">SYSU2018</strain>
    </source>
</reference>
<name>A0ABD2NA48_9CUCU</name>
<comment type="caution">
    <text evidence="2">The sequence shown here is derived from an EMBL/GenBank/DDBJ whole genome shotgun (WGS) entry which is preliminary data.</text>
</comment>
<evidence type="ECO:0000313" key="2">
    <source>
        <dbReference type="EMBL" id="KAL3275640.1"/>
    </source>
</evidence>
<gene>
    <name evidence="2" type="ORF">HHI36_020393</name>
</gene>